<feature type="region of interest" description="Disordered" evidence="1">
    <location>
        <begin position="462"/>
        <end position="506"/>
    </location>
</feature>
<evidence type="ECO:0000313" key="4">
    <source>
        <dbReference type="Proteomes" id="UP000785200"/>
    </source>
</evidence>
<reference evidence="3" key="1">
    <citation type="submission" date="2019-07" db="EMBL/GenBank/DDBJ databases">
        <title>Hyphodiscus hymeniophilus genome sequencing and assembly.</title>
        <authorList>
            <person name="Kramer G."/>
            <person name="Nodwell J."/>
        </authorList>
    </citation>
    <scope>NUCLEOTIDE SEQUENCE</scope>
    <source>
        <strain evidence="3">ATCC 34498</strain>
    </source>
</reference>
<organism evidence="3 4">
    <name type="scientific">Hyphodiscus hymeniophilus</name>
    <dbReference type="NCBI Taxonomy" id="353542"/>
    <lineage>
        <taxon>Eukaryota</taxon>
        <taxon>Fungi</taxon>
        <taxon>Dikarya</taxon>
        <taxon>Ascomycota</taxon>
        <taxon>Pezizomycotina</taxon>
        <taxon>Leotiomycetes</taxon>
        <taxon>Helotiales</taxon>
        <taxon>Hyphodiscaceae</taxon>
        <taxon>Hyphodiscus</taxon>
    </lineage>
</organism>
<dbReference type="Pfam" id="PF00144">
    <property type="entry name" value="Beta-lactamase"/>
    <property type="match status" value="1"/>
</dbReference>
<evidence type="ECO:0000259" key="2">
    <source>
        <dbReference type="Pfam" id="PF00144"/>
    </source>
</evidence>
<gene>
    <name evidence="3" type="ORF">D0Z07_2236</name>
</gene>
<name>A0A9P6VN95_9HELO</name>
<dbReference type="OrthoDB" id="5958943at2759"/>
<dbReference type="AlphaFoldDB" id="A0A9P6VN95"/>
<dbReference type="PANTHER" id="PTHR43283:SF3">
    <property type="entry name" value="BETA-LACTAMASE FAMILY PROTEIN (AFU_ORTHOLOGUE AFUA_5G07500)"/>
    <property type="match status" value="1"/>
</dbReference>
<feature type="compositionally biased region" description="Polar residues" evidence="1">
    <location>
        <begin position="465"/>
        <end position="482"/>
    </location>
</feature>
<dbReference type="InterPro" id="IPR050789">
    <property type="entry name" value="Diverse_Enzym_Activities"/>
</dbReference>
<dbReference type="EMBL" id="VNKQ01000005">
    <property type="protein sequence ID" value="KAG0650644.1"/>
    <property type="molecule type" value="Genomic_DNA"/>
</dbReference>
<dbReference type="Gene3D" id="3.40.710.10">
    <property type="entry name" value="DD-peptidase/beta-lactamase superfamily"/>
    <property type="match status" value="1"/>
</dbReference>
<dbReference type="InterPro" id="IPR001466">
    <property type="entry name" value="Beta-lactam-related"/>
</dbReference>
<evidence type="ECO:0000256" key="1">
    <source>
        <dbReference type="SAM" id="MobiDB-lite"/>
    </source>
</evidence>
<sequence length="1209" mass="135384">MSKLSQNAVSDLQQKVEAACVDQEAGIPGAVVVVVGKDGKELFSHAGGKRGYGSTEPMTLDSIFWIASCTKMITGIACMQLVERGLLKLNDSVQVEKLCPELRDVKVLQDDGKLVEKKRGITLRMLLSHTAGFGYTFFNEKLRDFSKPVGYDEFSGLEYDMLQPLVHQPGEGWQYGINIDWAGTLLERVTQSTLDSYCQKNIYQPLGLKNISMKPNKDMLGNLAHMNYRAPDGKLSGRDHLLRRPLIPDDKHSDSFLYSGGAGAFAKPQEYCQILATLLNDGTSPTTGAQLLEPATVSSMFQNQISSFPNFGRQVIPAAKPELTNRIPELYPIAGNGPQGWGLTFMLTEGGTGRSEGTAQWAGLPNLWWWCDREKGVAGIICTQILPFADAQVDWHDPEEFLNPLPLIDSSSDWLNAIGNQARHEDNLGAFPTRPLRHGSWSQPSSDFGSLETGNDYYECDDATNPVTTSTEYGSQPESLNLSFEDPSAVHNGRRRRKSRTQQLWPDSEPSLLSRLDLSESTSRHFMTNGLLRIYHDSMENALSCWLTEHNCPYTITTQRISPIRGSQSEHGTMREWGSTWSNRIYSRVCHLDRAYSSFRSRPLTRNEEGMASKALNLAVLSFASQWAQAGDRSINPPTARGSHHDAGLGNSADAFPMSDEFGRSMQETLWHQASGMLHEAAGIESFRVIFALIVFSLTQRPLDMAQTTSQKPVFRELQDIIEADGPPLFLELGLRQVFSCRRKLEYREIQTGWLHSERVGRKHDPLQPQDRETFNLLFWLGVMFDTLSAAMSHRPLVVEDEDTMARTKSCEDVPHRIPDVSEDHTRTGEWDELSALESRLPDELWGDRFLRVKTHTAKPTRWPCYYQLAASTLSDAAPVKVLLFRRVARLQALISRKADTTQLESAITETLHVYDYWNRVYGPFMLDCVAYHDELPPRIQSWYILLAGHWHLATFLLADLVEDIDNANLSQSTEHRARQCSRFVTKLRQENAHAVSQLSRSSLHGSQGRSFTKAREFHFAVNNSALLTEPWTAVLIRSFSRAGYILAEAAIAESQRTFVQQADHGCDSCIEALWVLGKKSDMACLAARFLSKMLSQPRANNLSPTATDYFQTSMSSEKRYSGRNSLHSSFSTSDDESPFDTAFSELPVEQGFGLDSISNDSILDLQSYSVLGDTIIDEIGSSSSPWASQYYATPQFEHSNSLLFANGT</sequence>
<protein>
    <submittedName>
        <fullName evidence="3">Regulatory alcR</fullName>
    </submittedName>
</protein>
<evidence type="ECO:0000313" key="3">
    <source>
        <dbReference type="EMBL" id="KAG0650644.1"/>
    </source>
</evidence>
<proteinExistence type="predicted"/>
<accession>A0A9P6VN95</accession>
<dbReference type="PANTHER" id="PTHR43283">
    <property type="entry name" value="BETA-LACTAMASE-RELATED"/>
    <property type="match status" value="1"/>
</dbReference>
<comment type="caution">
    <text evidence="3">The sequence shown here is derived from an EMBL/GenBank/DDBJ whole genome shotgun (WGS) entry which is preliminary data.</text>
</comment>
<feature type="domain" description="Beta-lactamase-related" evidence="2">
    <location>
        <begin position="23"/>
        <end position="395"/>
    </location>
</feature>
<keyword evidence="4" id="KW-1185">Reference proteome</keyword>
<dbReference type="SUPFAM" id="SSF56601">
    <property type="entry name" value="beta-lactamase/transpeptidase-like"/>
    <property type="match status" value="1"/>
</dbReference>
<feature type="region of interest" description="Disordered" evidence="1">
    <location>
        <begin position="426"/>
        <end position="448"/>
    </location>
</feature>
<dbReference type="Proteomes" id="UP000785200">
    <property type="component" value="Unassembled WGS sequence"/>
</dbReference>
<dbReference type="InterPro" id="IPR012338">
    <property type="entry name" value="Beta-lactam/transpept-like"/>
</dbReference>